<sequence length="210" mass="24392">MHVCRMISKYPFSSPTMDDIKLYLKPRPVHPKFGDRPWMLLNSDFPYGPFCSAWGTIPPDATEVYTIHSHSLTAALTKLEEILPKLRKSNTEISRIQASAPTSPFRAMFWDGFEIVIPAQDFLADCQYQTVKLVYGDKTPPKPTWYRKHTPQFWKLMEDAIFPLRQDVELIELDLQRLLWTSILLLLTQNIRITWGSMITGVQEYISGLW</sequence>
<dbReference type="GeneID" id="85365201"/>
<evidence type="ECO:0000313" key="2">
    <source>
        <dbReference type="Proteomes" id="UP001175211"/>
    </source>
</evidence>
<evidence type="ECO:0000313" key="1">
    <source>
        <dbReference type="EMBL" id="KAK0459255.1"/>
    </source>
</evidence>
<proteinExistence type="predicted"/>
<dbReference type="AlphaFoldDB" id="A0AA39KFZ7"/>
<reference evidence="1" key="1">
    <citation type="submission" date="2023-06" db="EMBL/GenBank/DDBJ databases">
        <authorList>
            <consortium name="Lawrence Berkeley National Laboratory"/>
            <person name="Ahrendt S."/>
            <person name="Sahu N."/>
            <person name="Indic B."/>
            <person name="Wong-Bajracharya J."/>
            <person name="Merenyi Z."/>
            <person name="Ke H.-M."/>
            <person name="Monk M."/>
            <person name="Kocsube S."/>
            <person name="Drula E."/>
            <person name="Lipzen A."/>
            <person name="Balint B."/>
            <person name="Henrissat B."/>
            <person name="Andreopoulos B."/>
            <person name="Martin F.M."/>
            <person name="Harder C.B."/>
            <person name="Rigling D."/>
            <person name="Ford K.L."/>
            <person name="Foster G.D."/>
            <person name="Pangilinan J."/>
            <person name="Papanicolaou A."/>
            <person name="Barry K."/>
            <person name="LaButti K."/>
            <person name="Viragh M."/>
            <person name="Koriabine M."/>
            <person name="Yan M."/>
            <person name="Riley R."/>
            <person name="Champramary S."/>
            <person name="Plett K.L."/>
            <person name="Tsai I.J."/>
            <person name="Slot J."/>
            <person name="Sipos G."/>
            <person name="Plett J."/>
            <person name="Nagy L.G."/>
            <person name="Grigoriev I.V."/>
        </authorList>
    </citation>
    <scope>NUCLEOTIDE SEQUENCE</scope>
    <source>
        <strain evidence="1">CCBAS 213</strain>
    </source>
</reference>
<dbReference type="Proteomes" id="UP001175211">
    <property type="component" value="Unassembled WGS sequence"/>
</dbReference>
<accession>A0AA39KFZ7</accession>
<organism evidence="1 2">
    <name type="scientific">Armillaria tabescens</name>
    <name type="common">Ringless honey mushroom</name>
    <name type="synonym">Agaricus tabescens</name>
    <dbReference type="NCBI Taxonomy" id="1929756"/>
    <lineage>
        <taxon>Eukaryota</taxon>
        <taxon>Fungi</taxon>
        <taxon>Dikarya</taxon>
        <taxon>Basidiomycota</taxon>
        <taxon>Agaricomycotina</taxon>
        <taxon>Agaricomycetes</taxon>
        <taxon>Agaricomycetidae</taxon>
        <taxon>Agaricales</taxon>
        <taxon>Marasmiineae</taxon>
        <taxon>Physalacriaceae</taxon>
        <taxon>Desarmillaria</taxon>
    </lineage>
</organism>
<name>A0AA39KFZ7_ARMTA</name>
<keyword evidence="2" id="KW-1185">Reference proteome</keyword>
<protein>
    <submittedName>
        <fullName evidence="1">Uncharacterized protein</fullName>
    </submittedName>
</protein>
<dbReference type="EMBL" id="JAUEPS010000015">
    <property type="protein sequence ID" value="KAK0459255.1"/>
    <property type="molecule type" value="Genomic_DNA"/>
</dbReference>
<dbReference type="RefSeq" id="XP_060331481.1">
    <property type="nucleotide sequence ID" value="XM_060481653.1"/>
</dbReference>
<comment type="caution">
    <text evidence="1">The sequence shown here is derived from an EMBL/GenBank/DDBJ whole genome shotgun (WGS) entry which is preliminary data.</text>
</comment>
<gene>
    <name evidence="1" type="ORF">EV420DRAFT_310896</name>
</gene>